<evidence type="ECO:0000313" key="7">
    <source>
        <dbReference type="EMBL" id="MFD2237000.1"/>
    </source>
</evidence>
<dbReference type="PROSITE" id="PS51007">
    <property type="entry name" value="CYTC"/>
    <property type="match status" value="1"/>
</dbReference>
<keyword evidence="8" id="KW-1185">Reference proteome</keyword>
<accession>A0ABW5CIH7</accession>
<sequence>MKNALTLAALIAIGTPALAQEDEVVSFGRALAESNCASCHAIGREDESAHPEAVPFRELSERYPIDALEEAFAEGIQVGHPDMPMFQAEPDQIEAILAYIETVQ</sequence>
<proteinExistence type="predicted"/>
<evidence type="ECO:0000256" key="1">
    <source>
        <dbReference type="ARBA" id="ARBA00022617"/>
    </source>
</evidence>
<keyword evidence="5" id="KW-0732">Signal</keyword>
<evidence type="ECO:0000256" key="4">
    <source>
        <dbReference type="PROSITE-ProRule" id="PRU00433"/>
    </source>
</evidence>
<evidence type="ECO:0000256" key="2">
    <source>
        <dbReference type="ARBA" id="ARBA00022723"/>
    </source>
</evidence>
<reference evidence="8" key="1">
    <citation type="journal article" date="2019" name="Int. J. Syst. Evol. Microbiol.">
        <title>The Global Catalogue of Microorganisms (GCM) 10K type strain sequencing project: providing services to taxonomists for standard genome sequencing and annotation.</title>
        <authorList>
            <consortium name="The Broad Institute Genomics Platform"/>
            <consortium name="The Broad Institute Genome Sequencing Center for Infectious Disease"/>
            <person name="Wu L."/>
            <person name="Ma J."/>
        </authorList>
    </citation>
    <scope>NUCLEOTIDE SEQUENCE [LARGE SCALE GENOMIC DNA]</scope>
    <source>
        <strain evidence="8">ZS-35-S2</strain>
    </source>
</reference>
<name>A0ABW5CIH7_9HYPH</name>
<feature type="signal peptide" evidence="5">
    <location>
        <begin position="1"/>
        <end position="19"/>
    </location>
</feature>
<dbReference type="InterPro" id="IPR036909">
    <property type="entry name" value="Cyt_c-like_dom_sf"/>
</dbReference>
<feature type="domain" description="Cytochrome c" evidence="6">
    <location>
        <begin position="23"/>
        <end position="104"/>
    </location>
</feature>
<gene>
    <name evidence="7" type="ORF">ACFSKQ_05900</name>
</gene>
<protein>
    <submittedName>
        <fullName evidence="7">C-type cytochrome</fullName>
    </submittedName>
</protein>
<keyword evidence="2 4" id="KW-0479">Metal-binding</keyword>
<organism evidence="7 8">
    <name type="scientific">Aureimonas populi</name>
    <dbReference type="NCBI Taxonomy" id="1701758"/>
    <lineage>
        <taxon>Bacteria</taxon>
        <taxon>Pseudomonadati</taxon>
        <taxon>Pseudomonadota</taxon>
        <taxon>Alphaproteobacteria</taxon>
        <taxon>Hyphomicrobiales</taxon>
        <taxon>Aurantimonadaceae</taxon>
        <taxon>Aureimonas</taxon>
    </lineage>
</organism>
<dbReference type="EMBL" id="JBHUIJ010000006">
    <property type="protein sequence ID" value="MFD2237000.1"/>
    <property type="molecule type" value="Genomic_DNA"/>
</dbReference>
<dbReference type="Pfam" id="PF00034">
    <property type="entry name" value="Cytochrom_C"/>
    <property type="match status" value="1"/>
</dbReference>
<comment type="caution">
    <text evidence="7">The sequence shown here is derived from an EMBL/GenBank/DDBJ whole genome shotgun (WGS) entry which is preliminary data.</text>
</comment>
<evidence type="ECO:0000259" key="6">
    <source>
        <dbReference type="PROSITE" id="PS51007"/>
    </source>
</evidence>
<dbReference type="Proteomes" id="UP001597371">
    <property type="component" value="Unassembled WGS sequence"/>
</dbReference>
<feature type="chain" id="PRO_5046597766" evidence="5">
    <location>
        <begin position="20"/>
        <end position="104"/>
    </location>
</feature>
<keyword evidence="1 4" id="KW-0349">Heme</keyword>
<keyword evidence="3 4" id="KW-0408">Iron</keyword>
<evidence type="ECO:0000313" key="8">
    <source>
        <dbReference type="Proteomes" id="UP001597371"/>
    </source>
</evidence>
<dbReference type="InterPro" id="IPR009056">
    <property type="entry name" value="Cyt_c-like_dom"/>
</dbReference>
<evidence type="ECO:0000256" key="3">
    <source>
        <dbReference type="ARBA" id="ARBA00023004"/>
    </source>
</evidence>
<dbReference type="Gene3D" id="1.10.760.10">
    <property type="entry name" value="Cytochrome c-like domain"/>
    <property type="match status" value="1"/>
</dbReference>
<dbReference type="RefSeq" id="WP_209736855.1">
    <property type="nucleotide sequence ID" value="NZ_CP072611.1"/>
</dbReference>
<evidence type="ECO:0000256" key="5">
    <source>
        <dbReference type="SAM" id="SignalP"/>
    </source>
</evidence>
<dbReference type="SUPFAM" id="SSF46626">
    <property type="entry name" value="Cytochrome c"/>
    <property type="match status" value="1"/>
</dbReference>